<keyword evidence="2" id="KW-1185">Reference proteome</keyword>
<protein>
    <submittedName>
        <fullName evidence="1">Uncharacterized protein</fullName>
    </submittedName>
</protein>
<dbReference type="Proteomes" id="UP001529510">
    <property type="component" value="Unassembled WGS sequence"/>
</dbReference>
<dbReference type="EMBL" id="JAMKFB020000008">
    <property type="protein sequence ID" value="KAL0185596.1"/>
    <property type="molecule type" value="Genomic_DNA"/>
</dbReference>
<sequence length="52" mass="5784">VPENGVLGRVICRRSSEGDVVQMPVPYACTVPLADLELTEAFHKQEIYIMHA</sequence>
<accession>A0ABD0QKJ0</accession>
<evidence type="ECO:0000313" key="1">
    <source>
        <dbReference type="EMBL" id="KAL0185596.1"/>
    </source>
</evidence>
<name>A0ABD0QKJ0_CIRMR</name>
<comment type="caution">
    <text evidence="1">The sequence shown here is derived from an EMBL/GenBank/DDBJ whole genome shotgun (WGS) entry which is preliminary data.</text>
</comment>
<reference evidence="1 2" key="1">
    <citation type="submission" date="2024-05" db="EMBL/GenBank/DDBJ databases">
        <title>Genome sequencing and assembly of Indian major carp, Cirrhinus mrigala (Hamilton, 1822).</title>
        <authorList>
            <person name="Mohindra V."/>
            <person name="Chowdhury L.M."/>
            <person name="Lal K."/>
            <person name="Jena J.K."/>
        </authorList>
    </citation>
    <scope>NUCLEOTIDE SEQUENCE [LARGE SCALE GENOMIC DNA]</scope>
    <source>
        <strain evidence="1">CM1030</strain>
        <tissue evidence="1">Blood</tissue>
    </source>
</reference>
<dbReference type="AlphaFoldDB" id="A0ABD0QKJ0"/>
<proteinExistence type="predicted"/>
<feature type="non-terminal residue" evidence="1">
    <location>
        <position position="1"/>
    </location>
</feature>
<gene>
    <name evidence="1" type="ORF">M9458_017266</name>
</gene>
<feature type="non-terminal residue" evidence="1">
    <location>
        <position position="52"/>
    </location>
</feature>
<organism evidence="1 2">
    <name type="scientific">Cirrhinus mrigala</name>
    <name type="common">Mrigala</name>
    <dbReference type="NCBI Taxonomy" id="683832"/>
    <lineage>
        <taxon>Eukaryota</taxon>
        <taxon>Metazoa</taxon>
        <taxon>Chordata</taxon>
        <taxon>Craniata</taxon>
        <taxon>Vertebrata</taxon>
        <taxon>Euteleostomi</taxon>
        <taxon>Actinopterygii</taxon>
        <taxon>Neopterygii</taxon>
        <taxon>Teleostei</taxon>
        <taxon>Ostariophysi</taxon>
        <taxon>Cypriniformes</taxon>
        <taxon>Cyprinidae</taxon>
        <taxon>Labeoninae</taxon>
        <taxon>Labeonini</taxon>
        <taxon>Cirrhinus</taxon>
    </lineage>
</organism>
<evidence type="ECO:0000313" key="2">
    <source>
        <dbReference type="Proteomes" id="UP001529510"/>
    </source>
</evidence>